<keyword evidence="2" id="KW-0472">Membrane</keyword>
<dbReference type="Ensembl" id="ENSCMIT00000003644.1">
    <property type="protein sequence ID" value="ENSCMIP00000003505.1"/>
    <property type="gene ID" value="ENSCMIG00000002121.1"/>
</dbReference>
<feature type="signal peptide" evidence="3">
    <location>
        <begin position="1"/>
        <end position="20"/>
    </location>
</feature>
<dbReference type="InterPro" id="IPR013783">
    <property type="entry name" value="Ig-like_fold"/>
</dbReference>
<dbReference type="Proteomes" id="UP000314986">
    <property type="component" value="Unassembled WGS sequence"/>
</dbReference>
<reference evidence="6" key="3">
    <citation type="journal article" date="2014" name="Nature">
        <title>Elephant shark genome provides unique insights into gnathostome evolution.</title>
        <authorList>
            <consortium name="International Elephant Shark Genome Sequencing Consortium"/>
            <person name="Venkatesh B."/>
            <person name="Lee A.P."/>
            <person name="Ravi V."/>
            <person name="Maurya A.K."/>
            <person name="Lian M.M."/>
            <person name="Swann J.B."/>
            <person name="Ohta Y."/>
            <person name="Flajnik M.F."/>
            <person name="Sutoh Y."/>
            <person name="Kasahara M."/>
            <person name="Hoon S."/>
            <person name="Gangu V."/>
            <person name="Roy S.W."/>
            <person name="Irimia M."/>
            <person name="Korzh V."/>
            <person name="Kondrychyn I."/>
            <person name="Lim Z.W."/>
            <person name="Tay B.H."/>
            <person name="Tohari S."/>
            <person name="Kong K.W."/>
            <person name="Ho S."/>
            <person name="Lorente-Galdos B."/>
            <person name="Quilez J."/>
            <person name="Marques-Bonet T."/>
            <person name="Raney B.J."/>
            <person name="Ingham P.W."/>
            <person name="Tay A."/>
            <person name="Hillier L.W."/>
            <person name="Minx P."/>
            <person name="Boehm T."/>
            <person name="Wilson R.K."/>
            <person name="Brenner S."/>
            <person name="Warren W.C."/>
        </authorList>
    </citation>
    <scope>NUCLEOTIDE SEQUENCE [LARGE SCALE GENOMIC DNA]</scope>
</reference>
<dbReference type="Gene3D" id="2.60.40.10">
    <property type="entry name" value="Immunoglobulins"/>
    <property type="match status" value="3"/>
</dbReference>
<evidence type="ECO:0000313" key="6">
    <source>
        <dbReference type="Proteomes" id="UP000314986"/>
    </source>
</evidence>
<dbReference type="InterPro" id="IPR003597">
    <property type="entry name" value="Ig_C1-set"/>
</dbReference>
<protein>
    <submittedName>
        <fullName evidence="5">Natural cytotoxicity triggering receptor 3 ligand 1-like</fullName>
    </submittedName>
</protein>
<dbReference type="PROSITE" id="PS00290">
    <property type="entry name" value="IG_MHC"/>
    <property type="match status" value="1"/>
</dbReference>
<keyword evidence="6" id="KW-1185">Reference proteome</keyword>
<dbReference type="InterPro" id="IPR007110">
    <property type="entry name" value="Ig-like_dom"/>
</dbReference>
<sequence length="561" mass="62370">MASLIALGLLLLLTALLSVALKVMLSPQMLKTAVGTNVTINCDFVPDAPVEPQFLLVSWKRNNELVISYFKGGIRVSRVGTRFAGELAKGKAALFLPEVGIEDQGDYECTVIASPDEGSATCTLRISASPSVPPVGPLLELKPGFRRSLRCEASGFYPEEISILWFKISTVETLQEMTGQEIQRGNPVRNSDGTFSAVNVLTLRAPPVVGGDSYICHVRHEASETLVKQRVTITVTGSLPWYSWFSITCAVILLMALLVMFIIIKYKQLVDLPLCLKCFSKVKVQILLQPAEALQGQFTSGICSFRGCSLQARKCVLAIRKNDVETQVLERHYGREDSAENRLKLLEDSINHFTALGCPELSPNIFISFPADAKKHDRAEFVYRVIETRTQRTWEASTGFTVIGVPQDIQLLDPGPVKHGDHETLICTVTRFSPKALTVKWGIGAKGIIRTFSEESYGPPEYKPSVQRIRFAAIEYEIKSPEYTENNDRTVSCSFGLAFQVDVDAHDQREFLCEINHETLDSPLKKRVCMTVTRGKSLSFRPTLSLTPETTSDQLLQQENW</sequence>
<reference evidence="6" key="2">
    <citation type="journal article" date="2007" name="PLoS Biol.">
        <title>Survey sequencing and comparative analysis of the elephant shark (Callorhinchus milii) genome.</title>
        <authorList>
            <person name="Venkatesh B."/>
            <person name="Kirkness E.F."/>
            <person name="Loh Y.H."/>
            <person name="Halpern A.L."/>
            <person name="Lee A.P."/>
            <person name="Johnson J."/>
            <person name="Dandona N."/>
            <person name="Viswanathan L.D."/>
            <person name="Tay A."/>
            <person name="Venter J.C."/>
            <person name="Strausberg R.L."/>
            <person name="Brenner S."/>
        </authorList>
    </citation>
    <scope>NUCLEOTIDE SEQUENCE [LARGE SCALE GENOMIC DNA]</scope>
</reference>
<dbReference type="Pfam" id="PF07654">
    <property type="entry name" value="C1-set"/>
    <property type="match status" value="1"/>
</dbReference>
<dbReference type="GeneTree" id="ENSGT00940000163348"/>
<evidence type="ECO:0000256" key="2">
    <source>
        <dbReference type="SAM" id="Phobius"/>
    </source>
</evidence>
<dbReference type="Pfam" id="PF07686">
    <property type="entry name" value="V-set"/>
    <property type="match status" value="1"/>
</dbReference>
<keyword evidence="3" id="KW-0732">Signal</keyword>
<feature type="chain" id="PRO_5021321870" evidence="3">
    <location>
        <begin position="21"/>
        <end position="561"/>
    </location>
</feature>
<dbReference type="PROSITE" id="PS50835">
    <property type="entry name" value="IG_LIKE"/>
    <property type="match status" value="3"/>
</dbReference>
<evidence type="ECO:0000256" key="1">
    <source>
        <dbReference type="ARBA" id="ARBA00023180"/>
    </source>
</evidence>
<reference evidence="6" key="1">
    <citation type="journal article" date="2006" name="Science">
        <title>Ancient noncoding elements conserved in the human genome.</title>
        <authorList>
            <person name="Venkatesh B."/>
            <person name="Kirkness E.F."/>
            <person name="Loh Y.H."/>
            <person name="Halpern A.L."/>
            <person name="Lee A.P."/>
            <person name="Johnson J."/>
            <person name="Dandona N."/>
            <person name="Viswanathan L.D."/>
            <person name="Tay A."/>
            <person name="Venter J.C."/>
            <person name="Strausberg R.L."/>
            <person name="Brenner S."/>
        </authorList>
    </citation>
    <scope>NUCLEOTIDE SEQUENCE [LARGE SCALE GENOMIC DNA]</scope>
</reference>
<dbReference type="SMART" id="SM00409">
    <property type="entry name" value="IG"/>
    <property type="match status" value="2"/>
</dbReference>
<keyword evidence="1" id="KW-0325">Glycoprotein</keyword>
<dbReference type="AlphaFoldDB" id="A0A4W3GKX8"/>
<dbReference type="SUPFAM" id="SSF48726">
    <property type="entry name" value="Immunoglobulin"/>
    <property type="match status" value="3"/>
</dbReference>
<feature type="domain" description="Ig-like" evidence="4">
    <location>
        <begin position="406"/>
        <end position="529"/>
    </location>
</feature>
<dbReference type="PANTHER" id="PTHR23411">
    <property type="entry name" value="TAPASIN"/>
    <property type="match status" value="1"/>
</dbReference>
<dbReference type="InterPro" id="IPR003006">
    <property type="entry name" value="Ig/MHC_CS"/>
</dbReference>
<feature type="transmembrane region" description="Helical" evidence="2">
    <location>
        <begin position="241"/>
        <end position="264"/>
    </location>
</feature>
<accession>A0A4W3GKX8</accession>
<feature type="domain" description="Ig-like" evidence="4">
    <location>
        <begin position="21"/>
        <end position="127"/>
    </location>
</feature>
<evidence type="ECO:0000259" key="4">
    <source>
        <dbReference type="PROSITE" id="PS50835"/>
    </source>
</evidence>
<keyword evidence="2" id="KW-0812">Transmembrane</keyword>
<keyword evidence="2" id="KW-1133">Transmembrane helix</keyword>
<organism evidence="5 6">
    <name type="scientific">Callorhinchus milii</name>
    <name type="common">Ghost shark</name>
    <dbReference type="NCBI Taxonomy" id="7868"/>
    <lineage>
        <taxon>Eukaryota</taxon>
        <taxon>Metazoa</taxon>
        <taxon>Chordata</taxon>
        <taxon>Craniata</taxon>
        <taxon>Vertebrata</taxon>
        <taxon>Chondrichthyes</taxon>
        <taxon>Holocephali</taxon>
        <taxon>Chimaeriformes</taxon>
        <taxon>Callorhinchidae</taxon>
        <taxon>Callorhinchus</taxon>
    </lineage>
</organism>
<dbReference type="InterPro" id="IPR050380">
    <property type="entry name" value="Immune_Resp_Modulators"/>
</dbReference>
<proteinExistence type="predicted"/>
<evidence type="ECO:0000313" key="5">
    <source>
        <dbReference type="Ensembl" id="ENSCMIP00000003505.1"/>
    </source>
</evidence>
<reference evidence="5" key="5">
    <citation type="submission" date="2025-09" db="UniProtKB">
        <authorList>
            <consortium name="Ensembl"/>
        </authorList>
    </citation>
    <scope>IDENTIFICATION</scope>
</reference>
<dbReference type="InterPro" id="IPR003599">
    <property type="entry name" value="Ig_sub"/>
</dbReference>
<name>A0A4W3GKX8_CALMI</name>
<dbReference type="InParanoid" id="A0A4W3GKX8"/>
<reference evidence="5" key="4">
    <citation type="submission" date="2025-08" db="UniProtKB">
        <authorList>
            <consortium name="Ensembl"/>
        </authorList>
    </citation>
    <scope>IDENTIFICATION</scope>
</reference>
<dbReference type="InterPro" id="IPR036179">
    <property type="entry name" value="Ig-like_dom_sf"/>
</dbReference>
<feature type="domain" description="Ig-like" evidence="4">
    <location>
        <begin position="130"/>
        <end position="234"/>
    </location>
</feature>
<dbReference type="CDD" id="cd00098">
    <property type="entry name" value="IgC1"/>
    <property type="match status" value="1"/>
</dbReference>
<evidence type="ECO:0000256" key="3">
    <source>
        <dbReference type="SAM" id="SignalP"/>
    </source>
</evidence>
<dbReference type="InterPro" id="IPR013106">
    <property type="entry name" value="Ig_V-set"/>
</dbReference>
<dbReference type="SMART" id="SM00407">
    <property type="entry name" value="IGc1"/>
    <property type="match status" value="1"/>
</dbReference>